<gene>
    <name evidence="2" type="ORF">BG61_23450</name>
</gene>
<dbReference type="AlphaFoldDB" id="A0A069PLC9"/>
<protein>
    <submittedName>
        <fullName evidence="2">Uncharacterized protein</fullName>
    </submittedName>
</protein>
<comment type="caution">
    <text evidence="2">The sequence shown here is derived from an EMBL/GenBank/DDBJ whole genome shotgun (WGS) entry which is preliminary data.</text>
</comment>
<keyword evidence="1" id="KW-0175">Coiled coil</keyword>
<proteinExistence type="predicted"/>
<dbReference type="Proteomes" id="UP000027466">
    <property type="component" value="Unassembled WGS sequence"/>
</dbReference>
<dbReference type="RefSeq" id="WP_035928553.1">
    <property type="nucleotide sequence ID" value="NZ_CADFFX010000014.1"/>
</dbReference>
<accession>A0A069PLC9</accession>
<keyword evidence="3" id="KW-1185">Reference proteome</keyword>
<sequence length="265" mass="28491">MWQSMKQRLDEIVVEAGTLPDSSDAIRDAKQHIAQLPAGAAGLLEMQARIQRHVSAAKESTARALLLATVGGPDMTQQLSAYASGMSGEVEALMGDIREASGKVASRRAIMGEDAARLSAVAMDARARLKVLEQRRLELDAKARELKDRSVWTWLFLPAKAIDELVSAIQHGKSTEAALEDTLRQIGDAQREASGHIRSYDICVGLSDILKQLAAGIQGVANKLEFLKGYLSSQENLASLAVTTSAQVCLNTILTLLNVVETEAA</sequence>
<feature type="coiled-coil region" evidence="1">
    <location>
        <begin position="115"/>
        <end position="149"/>
    </location>
</feature>
<organism evidence="2 3">
    <name type="scientific">Caballeronia glathei</name>
    <dbReference type="NCBI Taxonomy" id="60547"/>
    <lineage>
        <taxon>Bacteria</taxon>
        <taxon>Pseudomonadati</taxon>
        <taxon>Pseudomonadota</taxon>
        <taxon>Betaproteobacteria</taxon>
        <taxon>Burkholderiales</taxon>
        <taxon>Burkholderiaceae</taxon>
        <taxon>Caballeronia</taxon>
    </lineage>
</organism>
<reference evidence="2 3" key="1">
    <citation type="submission" date="2014-03" db="EMBL/GenBank/DDBJ databases">
        <title>Draft Genome Sequences of Four Burkholderia Strains.</title>
        <authorList>
            <person name="Liu X.Y."/>
            <person name="Li C.X."/>
            <person name="Xu J.H."/>
        </authorList>
    </citation>
    <scope>NUCLEOTIDE SEQUENCE [LARGE SCALE GENOMIC DNA]</scope>
    <source>
        <strain evidence="2 3">DSM 50014</strain>
    </source>
</reference>
<evidence type="ECO:0000256" key="1">
    <source>
        <dbReference type="SAM" id="Coils"/>
    </source>
</evidence>
<evidence type="ECO:0000313" key="3">
    <source>
        <dbReference type="Proteomes" id="UP000027466"/>
    </source>
</evidence>
<name>A0A069PLC9_9BURK</name>
<dbReference type="STRING" id="60547.GCA_000751215_01696"/>
<evidence type="ECO:0000313" key="2">
    <source>
        <dbReference type="EMBL" id="KDR40699.1"/>
    </source>
</evidence>
<dbReference type="EMBL" id="JFHC01000037">
    <property type="protein sequence ID" value="KDR40699.1"/>
    <property type="molecule type" value="Genomic_DNA"/>
</dbReference>